<name>A0AAD7EHL8_9AGAR</name>
<comment type="caution">
    <text evidence="1">The sequence shown here is derived from an EMBL/GenBank/DDBJ whole genome shotgun (WGS) entry which is preliminary data.</text>
</comment>
<evidence type="ECO:0000313" key="2">
    <source>
        <dbReference type="Proteomes" id="UP001218218"/>
    </source>
</evidence>
<evidence type="ECO:0000313" key="1">
    <source>
        <dbReference type="EMBL" id="KAJ7326247.1"/>
    </source>
</evidence>
<dbReference type="AlphaFoldDB" id="A0AAD7EHL8"/>
<keyword evidence="2" id="KW-1185">Reference proteome</keyword>
<dbReference type="EMBL" id="JARIHO010000042">
    <property type="protein sequence ID" value="KAJ7326247.1"/>
    <property type="molecule type" value="Genomic_DNA"/>
</dbReference>
<protein>
    <submittedName>
        <fullName evidence="1">Uncharacterized protein</fullName>
    </submittedName>
</protein>
<organism evidence="1 2">
    <name type="scientific">Mycena albidolilacea</name>
    <dbReference type="NCBI Taxonomy" id="1033008"/>
    <lineage>
        <taxon>Eukaryota</taxon>
        <taxon>Fungi</taxon>
        <taxon>Dikarya</taxon>
        <taxon>Basidiomycota</taxon>
        <taxon>Agaricomycotina</taxon>
        <taxon>Agaricomycetes</taxon>
        <taxon>Agaricomycetidae</taxon>
        <taxon>Agaricales</taxon>
        <taxon>Marasmiineae</taxon>
        <taxon>Mycenaceae</taxon>
        <taxon>Mycena</taxon>
    </lineage>
</organism>
<dbReference type="Proteomes" id="UP001218218">
    <property type="component" value="Unassembled WGS sequence"/>
</dbReference>
<sequence length="273" mass="30680">MVPVRMYHGADNIIRKDIRTTKRTHIQTRTKPRYTGIHSDCTKFRALDHLEQRPSPRNIGAIFTVEDAITSGIGDQGASLTFAKLAISIRADVEPENPGCIENIIDNPSCANTDHERSRRRRKLNENVRKRKGQLDGTLKLRVYQCASRQPPIRIEIGFVTASMDWCFVCLKWQSSDSTEVQTDSIGSGFNFEFYEIKAGSTAFSFIEIEAHWGGIKTDLGDFNFDFSPVDISPDSINGAFGFSSLEAQLNTSDFELNLEINITSPNIWQSPV</sequence>
<gene>
    <name evidence="1" type="ORF">DFH08DRAFT_816598</name>
</gene>
<reference evidence="1" key="1">
    <citation type="submission" date="2023-03" db="EMBL/GenBank/DDBJ databases">
        <title>Massive genome expansion in bonnet fungi (Mycena s.s.) driven by repeated elements and novel gene families across ecological guilds.</title>
        <authorList>
            <consortium name="Lawrence Berkeley National Laboratory"/>
            <person name="Harder C.B."/>
            <person name="Miyauchi S."/>
            <person name="Viragh M."/>
            <person name="Kuo A."/>
            <person name="Thoen E."/>
            <person name="Andreopoulos B."/>
            <person name="Lu D."/>
            <person name="Skrede I."/>
            <person name="Drula E."/>
            <person name="Henrissat B."/>
            <person name="Morin E."/>
            <person name="Kohler A."/>
            <person name="Barry K."/>
            <person name="LaButti K."/>
            <person name="Morin E."/>
            <person name="Salamov A."/>
            <person name="Lipzen A."/>
            <person name="Mereny Z."/>
            <person name="Hegedus B."/>
            <person name="Baldrian P."/>
            <person name="Stursova M."/>
            <person name="Weitz H."/>
            <person name="Taylor A."/>
            <person name="Grigoriev I.V."/>
            <person name="Nagy L.G."/>
            <person name="Martin F."/>
            <person name="Kauserud H."/>
        </authorList>
    </citation>
    <scope>NUCLEOTIDE SEQUENCE</scope>
    <source>
        <strain evidence="1">CBHHK002</strain>
    </source>
</reference>
<proteinExistence type="predicted"/>
<accession>A0AAD7EHL8</accession>